<dbReference type="Proteomes" id="UP000005666">
    <property type="component" value="Chromosome 7"/>
</dbReference>
<dbReference type="GeneID" id="11535694"/>
<gene>
    <name evidence="1" type="primary">TPHA0G01510</name>
    <name evidence="1" type="ordered locus">TPHA_0G01510</name>
</gene>
<keyword evidence="2" id="KW-1185">Reference proteome</keyword>
<evidence type="ECO:0000313" key="2">
    <source>
        <dbReference type="Proteomes" id="UP000005666"/>
    </source>
</evidence>
<dbReference type="RefSeq" id="XP_003686421.1">
    <property type="nucleotide sequence ID" value="XM_003686373.1"/>
</dbReference>
<dbReference type="HOGENOM" id="CLU_718008_0_0_1"/>
<sequence>MSVVRSLTLLETNKYLFKYAITRGYSSSLHSNIEANLETSHVWKNLELDHSYTKQEKVEVFKKYLNHLITNDLYPESGSKEDDLLREIFQTVYKKPMKRRLKLQQLKYMYKGLLDNKINRTDLSNLLDYAYKLEIINVSVPKIIKDNALKSNLQIKSIINNALKMEPKNKNSLDNVIDGLQADSKINKIPARHIKLYLSKEKQKKDIGMNNAIDDADIQSIGGYLEKEGIKQKEIKKLAWEQNKKYNWQINQSPKLESAAAMLFKKSNDKYKLNILSYIKIGCLNPRYDLSIPLSNMLVENSNAKEILVYDLSNESVILKTNTIAHNEIISNVEIKDLFDILNQPNLSPEDTLVVLNKIMVNDWELIGINNSNRSQIIFQRPLCR</sequence>
<evidence type="ECO:0000313" key="1">
    <source>
        <dbReference type="EMBL" id="CCE63987.1"/>
    </source>
</evidence>
<dbReference type="AlphaFoldDB" id="G8BVQ9"/>
<dbReference type="EMBL" id="HE612862">
    <property type="protein sequence ID" value="CCE63987.1"/>
    <property type="molecule type" value="Genomic_DNA"/>
</dbReference>
<name>G8BVQ9_TETPH</name>
<dbReference type="KEGG" id="tpf:TPHA_0G01510"/>
<dbReference type="OMA" id="CNDEEVY"/>
<proteinExistence type="predicted"/>
<reference evidence="1 2" key="1">
    <citation type="journal article" date="2011" name="Proc. Natl. Acad. Sci. U.S.A.">
        <title>Evolutionary erosion of yeast sex chromosomes by mating-type switching accidents.</title>
        <authorList>
            <person name="Gordon J.L."/>
            <person name="Armisen D."/>
            <person name="Proux-Wera E."/>
            <person name="Oheigeartaigh S.S."/>
            <person name="Byrne K.P."/>
            <person name="Wolfe K.H."/>
        </authorList>
    </citation>
    <scope>NUCLEOTIDE SEQUENCE [LARGE SCALE GENOMIC DNA]</scope>
    <source>
        <strain evidence="2">ATCC 24235 / CBS 4417 / NBRC 1672 / NRRL Y-8282 / UCD 70-5</strain>
    </source>
</reference>
<organism evidence="1 2">
    <name type="scientific">Tetrapisispora phaffii (strain ATCC 24235 / CBS 4417 / NBRC 1672 / NRRL Y-8282 / UCD 70-5)</name>
    <name type="common">Yeast</name>
    <name type="synonym">Fabospora phaffii</name>
    <dbReference type="NCBI Taxonomy" id="1071381"/>
    <lineage>
        <taxon>Eukaryota</taxon>
        <taxon>Fungi</taxon>
        <taxon>Dikarya</taxon>
        <taxon>Ascomycota</taxon>
        <taxon>Saccharomycotina</taxon>
        <taxon>Saccharomycetes</taxon>
        <taxon>Saccharomycetales</taxon>
        <taxon>Saccharomycetaceae</taxon>
        <taxon>Tetrapisispora</taxon>
    </lineage>
</organism>
<protein>
    <submittedName>
        <fullName evidence="1">Uncharacterized protein</fullName>
    </submittedName>
</protein>
<accession>G8BVQ9</accession>